<evidence type="ECO:0000313" key="2">
    <source>
        <dbReference type="Proteomes" id="UP000252008"/>
    </source>
</evidence>
<dbReference type="STRING" id="39692.BST38_04650"/>
<name>A0A375Z5I6_MYCPF</name>
<dbReference type="AlphaFoldDB" id="A0A375Z5I6"/>
<keyword evidence="2" id="KW-1185">Reference proteome</keyword>
<accession>A0A375Z5I6</accession>
<gene>
    <name evidence="1" type="ORF">MPP7335_05831</name>
</gene>
<protein>
    <submittedName>
        <fullName evidence="1">Uncharacterized protein</fullName>
    </submittedName>
</protein>
<organism evidence="1 2">
    <name type="scientific">Mycolicibacterium parafortuitum</name>
    <name type="common">Mycobacterium parafortuitum</name>
    <dbReference type="NCBI Taxonomy" id="39692"/>
    <lineage>
        <taxon>Bacteria</taxon>
        <taxon>Bacillati</taxon>
        <taxon>Actinomycetota</taxon>
        <taxon>Actinomycetes</taxon>
        <taxon>Mycobacteriales</taxon>
        <taxon>Mycobacteriaceae</taxon>
        <taxon>Mycolicibacterium</taxon>
    </lineage>
</organism>
<proteinExistence type="predicted"/>
<reference evidence="1 2" key="1">
    <citation type="submission" date="2018-05" db="EMBL/GenBank/DDBJ databases">
        <authorList>
            <consortium name="IHU Genomes"/>
        </authorList>
    </citation>
    <scope>NUCLEOTIDE SEQUENCE [LARGE SCALE GENOMIC DNA]</scope>
    <source>
        <strain evidence="1 2">P7335</strain>
    </source>
</reference>
<dbReference type="Proteomes" id="UP000252008">
    <property type="component" value="Unassembled WGS sequence"/>
</dbReference>
<sequence length="62" mass="7105">MWKLDHPEKVRTISVVGGKVWHVEPGSLEIDGEILRFRLNRAPMTVQVHRSELAAIVSEDDR</sequence>
<dbReference type="EMBL" id="UEGS01000002">
    <property type="protein sequence ID" value="SSA20677.1"/>
    <property type="molecule type" value="Genomic_DNA"/>
</dbReference>
<evidence type="ECO:0000313" key="1">
    <source>
        <dbReference type="EMBL" id="SSA20677.1"/>
    </source>
</evidence>